<evidence type="ECO:0000313" key="1">
    <source>
        <dbReference type="EMBL" id="ABU74560.1"/>
    </source>
</evidence>
<sequence>MRSPKLRSCFKTTTNRLLLTQAVALFLYEKAMIFT</sequence>
<organism evidence="1 2">
    <name type="scientific">Vibrio campbellii (strain ATCC BAA-1116)</name>
    <dbReference type="NCBI Taxonomy" id="2902295"/>
    <lineage>
        <taxon>Bacteria</taxon>
        <taxon>Pseudomonadati</taxon>
        <taxon>Pseudomonadota</taxon>
        <taxon>Gammaproteobacteria</taxon>
        <taxon>Vibrionales</taxon>
        <taxon>Vibrionaceae</taxon>
        <taxon>Vibrio</taxon>
    </lineage>
</organism>
<evidence type="ECO:0000313" key="2">
    <source>
        <dbReference type="Proteomes" id="UP000008152"/>
    </source>
</evidence>
<gene>
    <name evidence="1" type="ordered locus">VIBHAR_06673</name>
</gene>
<proteinExistence type="predicted"/>
<dbReference type="AlphaFoldDB" id="A7N718"/>
<dbReference type="Proteomes" id="UP000008152">
    <property type="component" value="Chromosome II"/>
</dbReference>
<name>A7N718_VIBC1</name>
<protein>
    <submittedName>
        <fullName evidence="1">Uncharacterized protein</fullName>
    </submittedName>
</protein>
<dbReference type="EMBL" id="CP000790">
    <property type="protein sequence ID" value="ABU74560.1"/>
    <property type="molecule type" value="Genomic_DNA"/>
</dbReference>
<accession>A7N718</accession>
<dbReference type="KEGG" id="vha:VIBHAR_06673"/>
<reference evidence="1 2" key="1">
    <citation type="submission" date="2007-08" db="EMBL/GenBank/DDBJ databases">
        <authorList>
            <consortium name="The Vibrio harveyi Genome Sequencing Project"/>
            <person name="Bassler B."/>
            <person name="Clifton S.W."/>
            <person name="Fulton L."/>
            <person name="Delehaunty K."/>
            <person name="Fronick C."/>
            <person name="Harrison M."/>
            <person name="Markivic C."/>
            <person name="Fulton R."/>
            <person name="Tin-Wollam A.-M."/>
            <person name="Shah N."/>
            <person name="Pepin K."/>
            <person name="Nash W."/>
            <person name="Thiruvilangam P."/>
            <person name="Bhonagiri V."/>
            <person name="Waters C."/>
            <person name="Tu K.C."/>
            <person name="Irgon J."/>
            <person name="Wilson R.K."/>
        </authorList>
    </citation>
    <scope>NUCLEOTIDE SEQUENCE [LARGE SCALE GENOMIC DNA]</scope>
    <source>
        <strain evidence="2">ATCC BAA-1116 / BB120</strain>
    </source>
</reference>
<dbReference type="PATRIC" id="fig|338187.36.peg.5519"/>